<dbReference type="AlphaFoldDB" id="A0A7R9ES51"/>
<organism evidence="2">
    <name type="scientific">Timema bartmani</name>
    <dbReference type="NCBI Taxonomy" id="61472"/>
    <lineage>
        <taxon>Eukaryota</taxon>
        <taxon>Metazoa</taxon>
        <taxon>Ecdysozoa</taxon>
        <taxon>Arthropoda</taxon>
        <taxon>Hexapoda</taxon>
        <taxon>Insecta</taxon>
        <taxon>Pterygota</taxon>
        <taxon>Neoptera</taxon>
        <taxon>Polyneoptera</taxon>
        <taxon>Phasmatodea</taxon>
        <taxon>Timematodea</taxon>
        <taxon>Timematoidea</taxon>
        <taxon>Timematidae</taxon>
        <taxon>Timema</taxon>
    </lineage>
</organism>
<evidence type="ECO:0000313" key="2">
    <source>
        <dbReference type="EMBL" id="CAD7440384.1"/>
    </source>
</evidence>
<name>A0A7R9ES51_9NEOP</name>
<feature type="compositionally biased region" description="Polar residues" evidence="1">
    <location>
        <begin position="1"/>
        <end position="14"/>
    </location>
</feature>
<accession>A0A7R9ES51</accession>
<sequence>MLSGSLGEQSNTTMIYPPKPLTARGHIRPSVLGSDPDQGFNGRLAFAIAASALGSSFQHGYNTGVVNAPQKTEHTAFQLPTDNPDIQDKLLLSHIIYTNYHCPTFSTQTITNLNSLHKLSLTYILYTNYHHPTFHKGYVDESPLRMSSTVNKSPKCLFLLVPFPTQIKFRHHCLLHVAEWEGATDNRSVNLFSPSLQRYVYLILSRQLQFLEMLEM</sequence>
<evidence type="ECO:0000256" key="1">
    <source>
        <dbReference type="SAM" id="MobiDB-lite"/>
    </source>
</evidence>
<protein>
    <submittedName>
        <fullName evidence="2">Uncharacterized protein</fullName>
    </submittedName>
</protein>
<dbReference type="EMBL" id="OD564964">
    <property type="protein sequence ID" value="CAD7440384.1"/>
    <property type="molecule type" value="Genomic_DNA"/>
</dbReference>
<reference evidence="2" key="1">
    <citation type="submission" date="2020-11" db="EMBL/GenBank/DDBJ databases">
        <authorList>
            <person name="Tran Van P."/>
        </authorList>
    </citation>
    <scope>NUCLEOTIDE SEQUENCE</scope>
</reference>
<feature type="region of interest" description="Disordered" evidence="1">
    <location>
        <begin position="1"/>
        <end position="20"/>
    </location>
</feature>
<gene>
    <name evidence="2" type="ORF">TBIB3V08_LOCUS2900</name>
</gene>
<proteinExistence type="predicted"/>